<organism evidence="1 2">
    <name type="scientific">Serratia marcescens</name>
    <dbReference type="NCBI Taxonomy" id="615"/>
    <lineage>
        <taxon>Bacteria</taxon>
        <taxon>Pseudomonadati</taxon>
        <taxon>Pseudomonadota</taxon>
        <taxon>Gammaproteobacteria</taxon>
        <taxon>Enterobacterales</taxon>
        <taxon>Yersiniaceae</taxon>
        <taxon>Serratia</taxon>
    </lineage>
</organism>
<sequence>MKDEEAKTAFIAGYEMDADIANNIFLVVKNSVPRVVEELVIAGKRDDEVKAAAITTAEAVVEAFVFACKATAKVGE</sequence>
<reference evidence="1 2" key="1">
    <citation type="submission" date="2019-06" db="EMBL/GenBank/DDBJ databases">
        <authorList>
            <person name="Deangelis K."/>
            <person name="Huntemann M."/>
            <person name="Clum A."/>
            <person name="Pillay M."/>
            <person name="Palaniappan K."/>
            <person name="Varghese N."/>
            <person name="Mikhailova N."/>
            <person name="Stamatis D."/>
            <person name="Reddy T."/>
            <person name="Daum C."/>
            <person name="Shapiro N."/>
            <person name="Ivanova N."/>
            <person name="Kyrpides N."/>
            <person name="Woyke T."/>
        </authorList>
    </citation>
    <scope>NUCLEOTIDE SEQUENCE [LARGE SCALE GENOMIC DNA]</scope>
    <source>
        <strain evidence="1 2">106R</strain>
    </source>
</reference>
<gene>
    <name evidence="1" type="ORF">FHU12_5318</name>
</gene>
<comment type="caution">
    <text evidence="1">The sequence shown here is derived from an EMBL/GenBank/DDBJ whole genome shotgun (WGS) entry which is preliminary data.</text>
</comment>
<evidence type="ECO:0000313" key="2">
    <source>
        <dbReference type="Proteomes" id="UP000320710"/>
    </source>
</evidence>
<dbReference type="EMBL" id="VFMJ01000001">
    <property type="protein sequence ID" value="TQI87615.1"/>
    <property type="molecule type" value="Genomic_DNA"/>
</dbReference>
<dbReference type="Proteomes" id="UP000320710">
    <property type="component" value="Unassembled WGS sequence"/>
</dbReference>
<name>A0AA46KAX9_SERMA</name>
<accession>A0AA46KAX9</accession>
<protein>
    <submittedName>
        <fullName evidence="1">Uncharacterized protein</fullName>
    </submittedName>
</protein>
<dbReference type="AlphaFoldDB" id="A0AA46KAX9"/>
<proteinExistence type="predicted"/>
<evidence type="ECO:0000313" key="1">
    <source>
        <dbReference type="EMBL" id="TQI87615.1"/>
    </source>
</evidence>
<dbReference type="RefSeq" id="WP_141972725.1">
    <property type="nucleotide sequence ID" value="NZ_VFMJ01000001.1"/>
</dbReference>
<reference evidence="1 2" key="2">
    <citation type="submission" date="2019-07" db="EMBL/GenBank/DDBJ databases">
        <title>Investigation of anaerobic lignin degradation for improved lignocellulosic biofuels.</title>
        <authorList>
            <person name="Deangelis K.PhD."/>
        </authorList>
    </citation>
    <scope>NUCLEOTIDE SEQUENCE [LARGE SCALE GENOMIC DNA]</scope>
    <source>
        <strain evidence="1 2">106R</strain>
    </source>
</reference>